<evidence type="ECO:0000313" key="1">
    <source>
        <dbReference type="EMBL" id="GER89107.1"/>
    </source>
</evidence>
<dbReference type="EMBL" id="BKZW01000001">
    <property type="protein sequence ID" value="GER89107.1"/>
    <property type="molecule type" value="Genomic_DNA"/>
</dbReference>
<organism evidence="1 2">
    <name type="scientific">Dictyobacter vulcani</name>
    <dbReference type="NCBI Taxonomy" id="2607529"/>
    <lineage>
        <taxon>Bacteria</taxon>
        <taxon>Bacillati</taxon>
        <taxon>Chloroflexota</taxon>
        <taxon>Ktedonobacteria</taxon>
        <taxon>Ktedonobacterales</taxon>
        <taxon>Dictyobacteraceae</taxon>
        <taxon>Dictyobacter</taxon>
    </lineage>
</organism>
<dbReference type="Proteomes" id="UP000326912">
    <property type="component" value="Unassembled WGS sequence"/>
</dbReference>
<name>A0A5J4KRU1_9CHLR</name>
<dbReference type="RefSeq" id="WP_151756916.1">
    <property type="nucleotide sequence ID" value="NZ_BKZW01000001.1"/>
</dbReference>
<reference evidence="1 2" key="1">
    <citation type="submission" date="2019-10" db="EMBL/GenBank/DDBJ databases">
        <title>Dictyobacter vulcani sp. nov., within the class Ktedonobacteria, isolated from soil of volcanic Mt. Zao.</title>
        <authorList>
            <person name="Zheng Y."/>
            <person name="Wang C.M."/>
            <person name="Sakai Y."/>
            <person name="Abe K."/>
            <person name="Yokota A."/>
            <person name="Yabe S."/>
        </authorList>
    </citation>
    <scope>NUCLEOTIDE SEQUENCE [LARGE SCALE GENOMIC DNA]</scope>
    <source>
        <strain evidence="1 2">W12</strain>
    </source>
</reference>
<evidence type="ECO:0000313" key="2">
    <source>
        <dbReference type="Proteomes" id="UP000326912"/>
    </source>
</evidence>
<protein>
    <submittedName>
        <fullName evidence="1">Uncharacterized protein</fullName>
    </submittedName>
</protein>
<proteinExistence type="predicted"/>
<dbReference type="AlphaFoldDB" id="A0A5J4KRU1"/>
<sequence length="74" mass="8333">MENSSHAQKWLLSNKDNPAVQFLTDWITQTLQRPLESVENIEIVPDNPDAPSSVDFVVEFSDGTTETQSVEVQE</sequence>
<accession>A0A5J4KRU1</accession>
<comment type="caution">
    <text evidence="1">The sequence shown here is derived from an EMBL/GenBank/DDBJ whole genome shotgun (WGS) entry which is preliminary data.</text>
</comment>
<keyword evidence="2" id="KW-1185">Reference proteome</keyword>
<gene>
    <name evidence="1" type="ORF">KDW_32690</name>
</gene>